<dbReference type="STRING" id="2903.R1F1P9"/>
<keyword evidence="2" id="KW-0547">Nucleotide-binding</keyword>
<evidence type="ECO:0000256" key="2">
    <source>
        <dbReference type="ARBA" id="ARBA00022741"/>
    </source>
</evidence>
<dbReference type="RefSeq" id="XP_005785249.1">
    <property type="nucleotide sequence ID" value="XM_005785192.1"/>
</dbReference>
<evidence type="ECO:0000313" key="6">
    <source>
        <dbReference type="EnsemblProtists" id="EOD32820"/>
    </source>
</evidence>
<dbReference type="GeneID" id="17278093"/>
<dbReference type="InterPro" id="IPR000795">
    <property type="entry name" value="T_Tr_GTP-bd_dom"/>
</dbReference>
<dbReference type="InterPro" id="IPR054696">
    <property type="entry name" value="GTP-eEF1A_C"/>
</dbReference>
<dbReference type="InterPro" id="IPR050100">
    <property type="entry name" value="TRAFAC_GTPase_members"/>
</dbReference>
<dbReference type="InterPro" id="IPR009001">
    <property type="entry name" value="Transl_elong_EF1A/Init_IF2_C"/>
</dbReference>
<reference evidence="7" key="1">
    <citation type="journal article" date="2013" name="Nature">
        <title>Pan genome of the phytoplankton Emiliania underpins its global distribution.</title>
        <authorList>
            <person name="Read B.A."/>
            <person name="Kegel J."/>
            <person name="Klute M.J."/>
            <person name="Kuo A."/>
            <person name="Lefebvre S.C."/>
            <person name="Maumus F."/>
            <person name="Mayer C."/>
            <person name="Miller J."/>
            <person name="Monier A."/>
            <person name="Salamov A."/>
            <person name="Young J."/>
            <person name="Aguilar M."/>
            <person name="Claverie J.M."/>
            <person name="Frickenhaus S."/>
            <person name="Gonzalez K."/>
            <person name="Herman E.K."/>
            <person name="Lin Y.C."/>
            <person name="Napier J."/>
            <person name="Ogata H."/>
            <person name="Sarno A.F."/>
            <person name="Shmutz J."/>
            <person name="Schroeder D."/>
            <person name="de Vargas C."/>
            <person name="Verret F."/>
            <person name="von Dassow P."/>
            <person name="Valentin K."/>
            <person name="Van de Peer Y."/>
            <person name="Wheeler G."/>
            <person name="Dacks J.B."/>
            <person name="Delwiche C.F."/>
            <person name="Dyhrman S.T."/>
            <person name="Glockner G."/>
            <person name="John U."/>
            <person name="Richards T."/>
            <person name="Worden A.Z."/>
            <person name="Zhang X."/>
            <person name="Grigoriev I.V."/>
            <person name="Allen A.E."/>
            <person name="Bidle K."/>
            <person name="Borodovsky M."/>
            <person name="Bowler C."/>
            <person name="Brownlee C."/>
            <person name="Cock J.M."/>
            <person name="Elias M."/>
            <person name="Gladyshev V.N."/>
            <person name="Groth M."/>
            <person name="Guda C."/>
            <person name="Hadaegh A."/>
            <person name="Iglesias-Rodriguez M.D."/>
            <person name="Jenkins J."/>
            <person name="Jones B.M."/>
            <person name="Lawson T."/>
            <person name="Leese F."/>
            <person name="Lindquist E."/>
            <person name="Lobanov A."/>
            <person name="Lomsadze A."/>
            <person name="Malik S.B."/>
            <person name="Marsh M.E."/>
            <person name="Mackinder L."/>
            <person name="Mock T."/>
            <person name="Mueller-Roeber B."/>
            <person name="Pagarete A."/>
            <person name="Parker M."/>
            <person name="Probert I."/>
            <person name="Quesneville H."/>
            <person name="Raines C."/>
            <person name="Rensing S.A."/>
            <person name="Riano-Pachon D.M."/>
            <person name="Richier S."/>
            <person name="Rokitta S."/>
            <person name="Shiraiwa Y."/>
            <person name="Soanes D.M."/>
            <person name="van der Giezen M."/>
            <person name="Wahlund T.M."/>
            <person name="Williams B."/>
            <person name="Wilson W."/>
            <person name="Wolfe G."/>
            <person name="Wurch L.L."/>
        </authorList>
    </citation>
    <scope>NUCLEOTIDE SEQUENCE</scope>
</reference>
<protein>
    <recommendedName>
        <fullName evidence="8">Tr-type G domain-containing protein</fullName>
    </recommendedName>
</protein>
<evidence type="ECO:0000259" key="5">
    <source>
        <dbReference type="Pfam" id="PF22594"/>
    </source>
</evidence>
<dbReference type="PaxDb" id="2903-EOD32820"/>
<dbReference type="eggNOG" id="KOG0458">
    <property type="taxonomic scope" value="Eukaryota"/>
</dbReference>
<name>A0A0D3KAN5_EMIH1</name>
<dbReference type="GO" id="GO:0005525">
    <property type="term" value="F:GTP binding"/>
    <property type="evidence" value="ECO:0007669"/>
    <property type="project" value="UniProtKB-KW"/>
</dbReference>
<dbReference type="InterPro" id="IPR027417">
    <property type="entry name" value="P-loop_NTPase"/>
</dbReference>
<keyword evidence="7" id="KW-1185">Reference proteome</keyword>
<dbReference type="EnsemblProtists" id="EOD32820">
    <property type="protein sequence ID" value="EOD32820"/>
    <property type="gene ID" value="EMIHUDRAFT_230439"/>
</dbReference>
<dbReference type="SUPFAM" id="SSF52540">
    <property type="entry name" value="P-loop containing nucleoside triphosphate hydrolases"/>
    <property type="match status" value="1"/>
</dbReference>
<dbReference type="Pfam" id="PF22594">
    <property type="entry name" value="GTP-eEF1A_C"/>
    <property type="match status" value="1"/>
</dbReference>
<dbReference type="GO" id="GO:0003924">
    <property type="term" value="F:GTPase activity"/>
    <property type="evidence" value="ECO:0007669"/>
    <property type="project" value="InterPro"/>
</dbReference>
<evidence type="ECO:0008006" key="8">
    <source>
        <dbReference type="Google" id="ProtNLM"/>
    </source>
</evidence>
<dbReference type="HOGENOM" id="CLU_1247385_0_0_1"/>
<keyword evidence="3" id="KW-0342">GTP-binding</keyword>
<dbReference type="Gene3D" id="3.40.50.300">
    <property type="entry name" value="P-loop containing nucleotide triphosphate hydrolases"/>
    <property type="match status" value="1"/>
</dbReference>
<organism evidence="6 7">
    <name type="scientific">Emiliania huxleyi (strain CCMP1516)</name>
    <dbReference type="NCBI Taxonomy" id="280463"/>
    <lineage>
        <taxon>Eukaryota</taxon>
        <taxon>Haptista</taxon>
        <taxon>Haptophyta</taxon>
        <taxon>Prymnesiophyceae</taxon>
        <taxon>Isochrysidales</taxon>
        <taxon>Noelaerhabdaceae</taxon>
        <taxon>Emiliania</taxon>
    </lineage>
</organism>
<evidence type="ECO:0000256" key="1">
    <source>
        <dbReference type="ARBA" id="ARBA00007249"/>
    </source>
</evidence>
<dbReference type="Proteomes" id="UP000013827">
    <property type="component" value="Unassembled WGS sequence"/>
</dbReference>
<evidence type="ECO:0000256" key="3">
    <source>
        <dbReference type="ARBA" id="ARBA00023134"/>
    </source>
</evidence>
<evidence type="ECO:0000259" key="4">
    <source>
        <dbReference type="Pfam" id="PF00009"/>
    </source>
</evidence>
<dbReference type="Pfam" id="PF00009">
    <property type="entry name" value="GTP_EFTU"/>
    <property type="match status" value="1"/>
</dbReference>
<dbReference type="PRINTS" id="PR00315">
    <property type="entry name" value="ELONGATNFCT"/>
</dbReference>
<dbReference type="Gene3D" id="2.40.30.10">
    <property type="entry name" value="Translation factors"/>
    <property type="match status" value="1"/>
</dbReference>
<dbReference type="KEGG" id="ehx:EMIHUDRAFT_230439"/>
<feature type="domain" description="GTP-eEF1A C-terminal" evidence="5">
    <location>
        <begin position="169"/>
        <end position="218"/>
    </location>
</feature>
<reference evidence="6" key="2">
    <citation type="submission" date="2024-10" db="UniProtKB">
        <authorList>
            <consortium name="EnsemblProtists"/>
        </authorList>
    </citation>
    <scope>IDENTIFICATION</scope>
</reference>
<comment type="similarity">
    <text evidence="1">Belongs to the TRAFAC class translation factor GTPase superfamily. Classic translation factor GTPase family. EF-Tu/EF-1A subfamily.</text>
</comment>
<dbReference type="SUPFAM" id="SSF50465">
    <property type="entry name" value="EF-Tu/eEF-1alpha/eIF2-gamma C-terminal domain"/>
    <property type="match status" value="1"/>
</dbReference>
<proteinExistence type="inferred from homology"/>
<dbReference type="PANTHER" id="PTHR23115">
    <property type="entry name" value="TRANSLATION FACTOR"/>
    <property type="match status" value="1"/>
</dbReference>
<feature type="domain" description="Tr-type G" evidence="4">
    <location>
        <begin position="5"/>
        <end position="93"/>
    </location>
</feature>
<evidence type="ECO:0000313" key="7">
    <source>
        <dbReference type="Proteomes" id="UP000013827"/>
    </source>
</evidence>
<accession>A0A0D3KAN5</accession>
<dbReference type="AlphaFoldDB" id="A0A0D3KAN5"/>
<sequence>MTVGADERERGVTIDVSAAFLRTRRLALNVLDAPGHRDFVPNMVGGAAQADAALLVLNSSAGELESGLAGQTGEHVWLCRALGVAQLCVVAVNLGTARERFEEVQARAGEMARGARLLLLPAAEQAAAKTLRPRLLLSAPLARLVEVQLRVLPCGAALSRGMPRVNGPRPRVLLPGGAAVVQLQLSRAVCVELYAACRPMGRVVLREGGKTLAAGTITAVLA</sequence>